<proteinExistence type="inferred from homology"/>
<dbReference type="OrthoDB" id="1724197at2759"/>
<organism evidence="8 9">
    <name type="scientific">Piloderma croceum (strain F 1598)</name>
    <dbReference type="NCBI Taxonomy" id="765440"/>
    <lineage>
        <taxon>Eukaryota</taxon>
        <taxon>Fungi</taxon>
        <taxon>Dikarya</taxon>
        <taxon>Basidiomycota</taxon>
        <taxon>Agaricomycotina</taxon>
        <taxon>Agaricomycetes</taxon>
        <taxon>Agaricomycetidae</taxon>
        <taxon>Atheliales</taxon>
        <taxon>Atheliaceae</taxon>
        <taxon>Piloderma</taxon>
    </lineage>
</organism>
<evidence type="ECO:0000313" key="9">
    <source>
        <dbReference type="Proteomes" id="UP000054166"/>
    </source>
</evidence>
<dbReference type="InterPro" id="IPR039910">
    <property type="entry name" value="D15-like"/>
</dbReference>
<protein>
    <recommendedName>
        <fullName evidence="7">Bacterial surface antigen (D15) domain-containing protein</fullName>
    </recommendedName>
</protein>
<dbReference type="Gene3D" id="2.40.160.50">
    <property type="entry name" value="membrane protein fhac: a member of the omp85/tpsb transporter family"/>
    <property type="match status" value="1"/>
</dbReference>
<evidence type="ECO:0000256" key="1">
    <source>
        <dbReference type="ARBA" id="ARBA00004374"/>
    </source>
</evidence>
<gene>
    <name evidence="8" type="ORF">PILCRDRAFT_826592</name>
</gene>
<name>A0A0C3EUN7_PILCF</name>
<evidence type="ECO:0000313" key="8">
    <source>
        <dbReference type="EMBL" id="KIM76225.1"/>
    </source>
</evidence>
<dbReference type="GO" id="GO:0005741">
    <property type="term" value="C:mitochondrial outer membrane"/>
    <property type="evidence" value="ECO:0007669"/>
    <property type="project" value="UniProtKB-SubCell"/>
</dbReference>
<comment type="subcellular location">
    <subcellularLocation>
        <location evidence="1">Mitochondrion outer membrane</location>
        <topology evidence="1">Multi-pass membrane protein</topology>
    </subcellularLocation>
</comment>
<dbReference type="PANTHER" id="PTHR12815">
    <property type="entry name" value="SORTING AND ASSEMBLY MACHINERY SAMM50 PROTEIN FAMILY MEMBER"/>
    <property type="match status" value="1"/>
</dbReference>
<keyword evidence="5" id="KW-0472">Membrane</keyword>
<dbReference type="FunCoup" id="A0A0C3EUN7">
    <property type="interactions" value="436"/>
</dbReference>
<dbReference type="STRING" id="765440.A0A0C3EUN7"/>
<keyword evidence="4" id="KW-0812">Transmembrane</keyword>
<dbReference type="Proteomes" id="UP000054166">
    <property type="component" value="Unassembled WGS sequence"/>
</dbReference>
<reference evidence="9" key="2">
    <citation type="submission" date="2015-01" db="EMBL/GenBank/DDBJ databases">
        <title>Evolutionary Origins and Diversification of the Mycorrhizal Mutualists.</title>
        <authorList>
            <consortium name="DOE Joint Genome Institute"/>
            <consortium name="Mycorrhizal Genomics Consortium"/>
            <person name="Kohler A."/>
            <person name="Kuo A."/>
            <person name="Nagy L.G."/>
            <person name="Floudas D."/>
            <person name="Copeland A."/>
            <person name="Barry K.W."/>
            <person name="Cichocki N."/>
            <person name="Veneault-Fourrey C."/>
            <person name="LaButti K."/>
            <person name="Lindquist E.A."/>
            <person name="Lipzen A."/>
            <person name="Lundell T."/>
            <person name="Morin E."/>
            <person name="Murat C."/>
            <person name="Riley R."/>
            <person name="Ohm R."/>
            <person name="Sun H."/>
            <person name="Tunlid A."/>
            <person name="Henrissat B."/>
            <person name="Grigoriev I.V."/>
            <person name="Hibbett D.S."/>
            <person name="Martin F."/>
        </authorList>
    </citation>
    <scope>NUCLEOTIDE SEQUENCE [LARGE SCALE GENOMIC DNA]</scope>
    <source>
        <strain evidence="9">F 1598</strain>
    </source>
</reference>
<keyword evidence="9" id="KW-1185">Reference proteome</keyword>
<feature type="region of interest" description="Disordered" evidence="6">
    <location>
        <begin position="1"/>
        <end position="29"/>
    </location>
</feature>
<keyword evidence="3" id="KW-1134">Transmembrane beta strand</keyword>
<evidence type="ECO:0000256" key="2">
    <source>
        <dbReference type="ARBA" id="ARBA00010913"/>
    </source>
</evidence>
<evidence type="ECO:0000256" key="4">
    <source>
        <dbReference type="ARBA" id="ARBA00022692"/>
    </source>
</evidence>
<accession>A0A0C3EUN7</accession>
<reference evidence="8 9" key="1">
    <citation type="submission" date="2014-04" db="EMBL/GenBank/DDBJ databases">
        <authorList>
            <consortium name="DOE Joint Genome Institute"/>
            <person name="Kuo A."/>
            <person name="Tarkka M."/>
            <person name="Buscot F."/>
            <person name="Kohler A."/>
            <person name="Nagy L.G."/>
            <person name="Floudas D."/>
            <person name="Copeland A."/>
            <person name="Barry K.W."/>
            <person name="Cichocki N."/>
            <person name="Veneault-Fourrey C."/>
            <person name="LaButti K."/>
            <person name="Lindquist E.A."/>
            <person name="Lipzen A."/>
            <person name="Lundell T."/>
            <person name="Morin E."/>
            <person name="Murat C."/>
            <person name="Sun H."/>
            <person name="Tunlid A."/>
            <person name="Henrissat B."/>
            <person name="Grigoriev I.V."/>
            <person name="Hibbett D.S."/>
            <person name="Martin F."/>
            <person name="Nordberg H.P."/>
            <person name="Cantor M.N."/>
            <person name="Hua S.X."/>
        </authorList>
    </citation>
    <scope>NUCLEOTIDE SEQUENCE [LARGE SCALE GENOMIC DNA]</scope>
    <source>
        <strain evidence="8 9">F 1598</strain>
    </source>
</reference>
<evidence type="ECO:0000259" key="7">
    <source>
        <dbReference type="Pfam" id="PF01103"/>
    </source>
</evidence>
<feature type="domain" description="Bacterial surface antigen (D15)" evidence="7">
    <location>
        <begin position="174"/>
        <end position="487"/>
    </location>
</feature>
<evidence type="ECO:0000256" key="3">
    <source>
        <dbReference type="ARBA" id="ARBA00022452"/>
    </source>
</evidence>
<comment type="similarity">
    <text evidence="2">Belongs to the SAM50/omp85 family.</text>
</comment>
<dbReference type="GO" id="GO:0045040">
    <property type="term" value="P:protein insertion into mitochondrial outer membrane"/>
    <property type="evidence" value="ECO:0007669"/>
    <property type="project" value="TreeGrafter"/>
</dbReference>
<sequence>MENHPLKPPLQDSASPRLQEPDDSDLERLRKWQEERLTRKLRGEYESAVLHLSELVNNNLTTPLKIASVRVEGAKNTRESFLAWLINPHLTKPSEPSNLESVLHTTRHLSHIFQETDVFQAVEAKIERSRDVMASDGDVDVVFKTREKGRYFVKTATEMGNGEGNASVTAHIRNAFGGAETFEANLSLGTKTRRAYQASLSIPLSPSLNTTGILSLFGLDRDNSSYASSTEGLRGFKAVIRNKLVGNSYHEVAYEAVFRHIGNLMPPASISMREASGHSLKSSLSHTWVRDTRDDKLTGTRGFYTKAFQEVAGIGGDAKFHKLEAEGQFSRPLFPGAWVSFAARAGHLQSIGNNPSHFSDRFQLGGPLSVRSFRANSMGPRDGPDSLGGDVHWSAGVSLITDIPKKEHWPVKTHIFINAGRLDSMDKSKSLKDNIIDSISKPSISAGVGLIYRFDPVRVEANFGVPLVASKSDGSRRGFQVGIGLDFL</sequence>
<evidence type="ECO:0000256" key="6">
    <source>
        <dbReference type="SAM" id="MobiDB-lite"/>
    </source>
</evidence>
<dbReference type="AlphaFoldDB" id="A0A0C3EUN7"/>
<dbReference type="Pfam" id="PF01103">
    <property type="entry name" value="Omp85"/>
    <property type="match status" value="1"/>
</dbReference>
<dbReference type="PANTHER" id="PTHR12815:SF18">
    <property type="entry name" value="SORTING AND ASSEMBLY MACHINERY COMPONENT 50 HOMOLOG"/>
    <property type="match status" value="1"/>
</dbReference>
<dbReference type="InterPro" id="IPR000184">
    <property type="entry name" value="Bac_surfAg_D15"/>
</dbReference>
<dbReference type="EMBL" id="KN833037">
    <property type="protein sequence ID" value="KIM76225.1"/>
    <property type="molecule type" value="Genomic_DNA"/>
</dbReference>
<dbReference type="InParanoid" id="A0A0C3EUN7"/>
<evidence type="ECO:0000256" key="5">
    <source>
        <dbReference type="ARBA" id="ARBA00023136"/>
    </source>
</evidence>
<dbReference type="HOGENOM" id="CLU_014798_3_1_1"/>